<reference evidence="11" key="1">
    <citation type="submission" date="2019-11" db="EMBL/GenBank/DDBJ databases">
        <authorList>
            <person name="Liu Y."/>
            <person name="Hou J."/>
            <person name="Li T.-Q."/>
            <person name="Guan C.-H."/>
            <person name="Wu X."/>
            <person name="Wu H.-Z."/>
            <person name="Ling F."/>
            <person name="Zhang R."/>
            <person name="Shi X.-G."/>
            <person name="Ren J.-P."/>
            <person name="Chen E.-F."/>
            <person name="Sun J.-M."/>
        </authorList>
    </citation>
    <scope>NUCLEOTIDE SEQUENCE</scope>
    <source>
        <strain evidence="11">Adult_tree_wgs_1</strain>
        <tissue evidence="11">Leaves</tissue>
    </source>
</reference>
<evidence type="ECO:0000313" key="11">
    <source>
        <dbReference type="EMBL" id="KAF7130712.1"/>
    </source>
</evidence>
<dbReference type="InterPro" id="IPR008271">
    <property type="entry name" value="Ser/Thr_kinase_AS"/>
</dbReference>
<keyword evidence="2" id="KW-0723">Serine/threonine-protein kinase</keyword>
<evidence type="ECO:0000256" key="5">
    <source>
        <dbReference type="ARBA" id="ARBA00022741"/>
    </source>
</evidence>
<dbReference type="SMART" id="SM00220">
    <property type="entry name" value="S_TKc"/>
    <property type="match status" value="1"/>
</dbReference>
<dbReference type="EMBL" id="WJXA01000010">
    <property type="protein sequence ID" value="KAF7130712.1"/>
    <property type="molecule type" value="Genomic_DNA"/>
</dbReference>
<evidence type="ECO:0000256" key="4">
    <source>
        <dbReference type="ARBA" id="ARBA00022729"/>
    </source>
</evidence>
<dbReference type="Proteomes" id="UP000626092">
    <property type="component" value="Unassembled WGS sequence"/>
</dbReference>
<proteinExistence type="predicted"/>
<evidence type="ECO:0000256" key="7">
    <source>
        <dbReference type="ARBA" id="ARBA00022840"/>
    </source>
</evidence>
<feature type="domain" description="KEN" evidence="10">
    <location>
        <begin position="406"/>
        <end position="546"/>
    </location>
</feature>
<dbReference type="PANTHER" id="PTHR13954:SF6">
    <property type="entry name" value="NON-SPECIFIC SERINE_THREONINE PROTEIN KINASE"/>
    <property type="match status" value="1"/>
</dbReference>
<keyword evidence="3" id="KW-0808">Transferase</keyword>
<organism evidence="11 12">
    <name type="scientific">Rhododendron simsii</name>
    <name type="common">Sims's rhododendron</name>
    <dbReference type="NCBI Taxonomy" id="118357"/>
    <lineage>
        <taxon>Eukaryota</taxon>
        <taxon>Viridiplantae</taxon>
        <taxon>Streptophyta</taxon>
        <taxon>Embryophyta</taxon>
        <taxon>Tracheophyta</taxon>
        <taxon>Spermatophyta</taxon>
        <taxon>Magnoliopsida</taxon>
        <taxon>eudicotyledons</taxon>
        <taxon>Gunneridae</taxon>
        <taxon>Pentapetalae</taxon>
        <taxon>asterids</taxon>
        <taxon>Ericales</taxon>
        <taxon>Ericaceae</taxon>
        <taxon>Ericoideae</taxon>
        <taxon>Rhodoreae</taxon>
        <taxon>Rhododendron</taxon>
    </lineage>
</organism>
<dbReference type="OrthoDB" id="63989at2759"/>
<evidence type="ECO:0000256" key="2">
    <source>
        <dbReference type="ARBA" id="ARBA00022527"/>
    </source>
</evidence>
<dbReference type="GO" id="GO:0004521">
    <property type="term" value="F:RNA endonuclease activity"/>
    <property type="evidence" value="ECO:0007669"/>
    <property type="project" value="InterPro"/>
</dbReference>
<evidence type="ECO:0000256" key="3">
    <source>
        <dbReference type="ARBA" id="ARBA00022679"/>
    </source>
</evidence>
<dbReference type="SMART" id="SM00580">
    <property type="entry name" value="PUG"/>
    <property type="match status" value="1"/>
</dbReference>
<dbReference type="GO" id="GO:0004674">
    <property type="term" value="F:protein serine/threonine kinase activity"/>
    <property type="evidence" value="ECO:0007669"/>
    <property type="project" value="UniProtKB-KW"/>
</dbReference>
<dbReference type="CDD" id="cd10422">
    <property type="entry name" value="RNase_Ire1"/>
    <property type="match status" value="1"/>
</dbReference>
<dbReference type="Gene3D" id="1.20.1440.180">
    <property type="entry name" value="KEN domain"/>
    <property type="match status" value="1"/>
</dbReference>
<dbReference type="InterPro" id="IPR038357">
    <property type="entry name" value="KEN_sf"/>
</dbReference>
<dbReference type="GO" id="GO:0006397">
    <property type="term" value="P:mRNA processing"/>
    <property type="evidence" value="ECO:0007669"/>
    <property type="project" value="InterPro"/>
</dbReference>
<dbReference type="PROSITE" id="PS00108">
    <property type="entry name" value="PROTEIN_KINASE_ST"/>
    <property type="match status" value="1"/>
</dbReference>
<keyword evidence="5" id="KW-0547">Nucleotide-binding</keyword>
<dbReference type="PANTHER" id="PTHR13954">
    <property type="entry name" value="IRE1-RELATED"/>
    <property type="match status" value="1"/>
</dbReference>
<dbReference type="FunFam" id="3.30.200.20:FF:000077">
    <property type="entry name" value="Putative Serine/threonine-protein kinase/endoribonuclease IRE1"/>
    <property type="match status" value="1"/>
</dbReference>
<dbReference type="InterPro" id="IPR000719">
    <property type="entry name" value="Prot_kinase_dom"/>
</dbReference>
<comment type="caution">
    <text evidence="11">The sequence shown here is derived from an EMBL/GenBank/DDBJ whole genome shotgun (WGS) entry which is preliminary data.</text>
</comment>
<dbReference type="InterPro" id="IPR010513">
    <property type="entry name" value="KEN_dom"/>
</dbReference>
<dbReference type="PROSITE" id="PS50011">
    <property type="entry name" value="PROTEIN_KINASE_DOM"/>
    <property type="match status" value="1"/>
</dbReference>
<dbReference type="SUPFAM" id="SSF56112">
    <property type="entry name" value="Protein kinase-like (PK-like)"/>
    <property type="match status" value="1"/>
</dbReference>
<evidence type="ECO:0000256" key="6">
    <source>
        <dbReference type="ARBA" id="ARBA00022777"/>
    </source>
</evidence>
<feature type="domain" description="Protein kinase" evidence="9">
    <location>
        <begin position="147"/>
        <end position="403"/>
    </location>
</feature>
<keyword evidence="6" id="KW-0418">Kinase</keyword>
<dbReference type="GO" id="GO:0036498">
    <property type="term" value="P:IRE1-mediated unfolded protein response"/>
    <property type="evidence" value="ECO:0007669"/>
    <property type="project" value="TreeGrafter"/>
</dbReference>
<dbReference type="Pfam" id="PF00069">
    <property type="entry name" value="Pkinase"/>
    <property type="match status" value="1"/>
</dbReference>
<dbReference type="InterPro" id="IPR011009">
    <property type="entry name" value="Kinase-like_dom_sf"/>
</dbReference>
<dbReference type="InterPro" id="IPR045133">
    <property type="entry name" value="IRE1/2-like"/>
</dbReference>
<dbReference type="PROSITE" id="PS51392">
    <property type="entry name" value="KEN"/>
    <property type="match status" value="1"/>
</dbReference>
<evidence type="ECO:0000313" key="12">
    <source>
        <dbReference type="Proteomes" id="UP000626092"/>
    </source>
</evidence>
<accession>A0A834LDK2</accession>
<gene>
    <name evidence="11" type="ORF">RHSIM_Rhsim10G0194600</name>
</gene>
<dbReference type="GO" id="GO:0051082">
    <property type="term" value="F:unfolded protein binding"/>
    <property type="evidence" value="ECO:0007669"/>
    <property type="project" value="TreeGrafter"/>
</dbReference>
<evidence type="ECO:0000259" key="9">
    <source>
        <dbReference type="PROSITE" id="PS50011"/>
    </source>
</evidence>
<dbReference type="GO" id="GO:1990604">
    <property type="term" value="C:IRE1-TRAF2-ASK1 complex"/>
    <property type="evidence" value="ECO:0007669"/>
    <property type="project" value="TreeGrafter"/>
</dbReference>
<dbReference type="GO" id="GO:0005524">
    <property type="term" value="F:ATP binding"/>
    <property type="evidence" value="ECO:0007669"/>
    <property type="project" value="UniProtKB-KW"/>
</dbReference>
<evidence type="ECO:0000256" key="8">
    <source>
        <dbReference type="SAM" id="MobiDB-lite"/>
    </source>
</evidence>
<evidence type="ECO:0000259" key="10">
    <source>
        <dbReference type="PROSITE" id="PS51392"/>
    </source>
</evidence>
<dbReference type="Gene3D" id="1.10.510.10">
    <property type="entry name" value="Transferase(Phosphotransferase) domain 1"/>
    <property type="match status" value="1"/>
</dbReference>
<keyword evidence="4" id="KW-0732">Signal</keyword>
<feature type="region of interest" description="Disordered" evidence="8">
    <location>
        <begin position="87"/>
        <end position="141"/>
    </location>
</feature>
<evidence type="ECO:0000256" key="1">
    <source>
        <dbReference type="ARBA" id="ARBA00012513"/>
    </source>
</evidence>
<dbReference type="AlphaFoldDB" id="A0A834LDK2"/>
<name>A0A834LDK2_RHOSS</name>
<dbReference type="EC" id="2.7.11.1" evidence="1"/>
<sequence length="549" mass="61699">MAVNNTITSGVSIGDVSIEGGVFFGNQNICAPISIGNTTIVLHALANSLSLPFYNEGDENKQPDEKSNVQEDEHILANPLSLSFYTEGEEDKQPDEISNGQEDGHILANPLSLSPYTEGEEDKQPDETSNGQGKLNQGDGRTIGKVFVSNREIGKGSNGTIVLEGTYEGRRRVAVKRLVKASQDVADKEYQNLCVSDRHSNIVRLYGVEENQDFVYLALERCTCSLNDLIQMQLLDAPTTSGDQTTEVNIEYKVRLQSMKGTLPEVKLWEDNGYPSPTMWKLMRDMVFGLVHLHELGMIHRDLKPQNVLIVKEGSLCAKLADMGISKRLVEDKSSLGNHATTGNGGKHPFGDPLVRDVNIVKGKVKLFLVNHIPEAVDLLDHLLDPKAELRPKASEVLIHPMFWDSDKRLSFLRDASDRIQQEGFGSAILKGLGRIAPRVLGTKQGKNINMVLLNWDEKIDPSLLNDINNPRRYYYDRVCDLLRFIRNKKNHFFDLPREIQDTLGPVPEGFDGYFRSRFPKLLMEVYKVLHKYCSAEEWFKNYLKVSVV</sequence>
<dbReference type="Pfam" id="PF06479">
    <property type="entry name" value="Ribonuc_2-5A"/>
    <property type="match status" value="1"/>
</dbReference>
<protein>
    <recommendedName>
        <fullName evidence="1">non-specific serine/threonine protein kinase</fullName>
        <ecNumber evidence="1">2.7.11.1</ecNumber>
    </recommendedName>
</protein>
<keyword evidence="12" id="KW-1185">Reference proteome</keyword>
<keyword evidence="7" id="KW-0067">ATP-binding</keyword>